<keyword evidence="2" id="KW-1134">Transmembrane beta strand</keyword>
<dbReference type="EMBL" id="FSRM01000002">
    <property type="protein sequence ID" value="SIO49965.1"/>
    <property type="molecule type" value="Genomic_DNA"/>
</dbReference>
<dbReference type="GO" id="GO:0015562">
    <property type="term" value="F:efflux transmembrane transporter activity"/>
    <property type="evidence" value="ECO:0007669"/>
    <property type="project" value="InterPro"/>
</dbReference>
<keyword evidence="2" id="KW-0812">Transmembrane</keyword>
<accession>A0A1N6JD90</accession>
<dbReference type="OrthoDB" id="9770517at2"/>
<protein>
    <submittedName>
        <fullName evidence="4">Efflux transporter, outer membrane factor (OMF) lipoprotein, NodT family</fullName>
    </submittedName>
</protein>
<proteinExistence type="inferred from homology"/>
<feature type="region of interest" description="Disordered" evidence="3">
    <location>
        <begin position="506"/>
        <end position="533"/>
    </location>
</feature>
<dbReference type="PANTHER" id="PTHR30203:SF25">
    <property type="entry name" value="OUTER MEMBRANE PROTEIN-RELATED"/>
    <property type="match status" value="1"/>
</dbReference>
<feature type="chain" id="PRO_5015018790" evidence="2">
    <location>
        <begin position="22"/>
        <end position="533"/>
    </location>
</feature>
<dbReference type="Proteomes" id="UP000185151">
    <property type="component" value="Unassembled WGS sequence"/>
</dbReference>
<dbReference type="GO" id="GO:0005886">
    <property type="term" value="C:plasma membrane"/>
    <property type="evidence" value="ECO:0007669"/>
    <property type="project" value="UniProtKB-SubCell"/>
</dbReference>
<keyword evidence="2" id="KW-0472">Membrane</keyword>
<dbReference type="Gene3D" id="1.20.1600.10">
    <property type="entry name" value="Outer membrane efflux proteins (OEP)"/>
    <property type="match status" value="1"/>
</dbReference>
<dbReference type="EMBL" id="FSRU01000001">
    <property type="protein sequence ID" value="SIO42187.1"/>
    <property type="molecule type" value="Genomic_DNA"/>
</dbReference>
<dbReference type="PANTHER" id="PTHR30203">
    <property type="entry name" value="OUTER MEMBRANE CATION EFFLUX PROTEIN"/>
    <property type="match status" value="1"/>
</dbReference>
<comment type="subcellular location">
    <subcellularLocation>
        <location evidence="2">Cell membrane</location>
        <topology evidence="2">Lipid-anchor</topology>
    </subcellularLocation>
</comment>
<dbReference type="AlphaFoldDB" id="A0A1N6JD90"/>
<keyword evidence="2 4" id="KW-0449">Lipoprotein</keyword>
<dbReference type="Pfam" id="PF02321">
    <property type="entry name" value="OEP"/>
    <property type="match status" value="2"/>
</dbReference>
<evidence type="ECO:0000256" key="3">
    <source>
        <dbReference type="SAM" id="MobiDB-lite"/>
    </source>
</evidence>
<keyword evidence="7" id="KW-1185">Reference proteome</keyword>
<dbReference type="Gene3D" id="2.20.200.10">
    <property type="entry name" value="Outer membrane efflux proteins (OEP)"/>
    <property type="match status" value="1"/>
</dbReference>
<evidence type="ECO:0000256" key="2">
    <source>
        <dbReference type="RuleBase" id="RU362097"/>
    </source>
</evidence>
<evidence type="ECO:0000313" key="7">
    <source>
        <dbReference type="Proteomes" id="UP000185151"/>
    </source>
</evidence>
<name>A0A1N6JD90_9BURK</name>
<sequence>MAHSLSIRPVLLALLSGAMLAGCTLGPNFQRPNVSAPNDFTRANQAEAPSRPVEATLAPEWWSLLGDSDLVALESRLATDNLDVKAASVRLLESRAGLRIAGAELYPTLSGAASYDRERASPNGIFSLLGTTPAGVQPESANGETAFGVSSLPGSSGSPPYNLWQYGFDASYELDLWGHARRGVEAANAAVQASAEERRAVLLSAQAELARDYIELRATQTLLDITNQNLALANSTVKLTRLRMTEGATTPLDVANASAQVASIEARLPPLQARRDALINALSFLLGEQPGALAQMLGAPRDIPSLPARAPIGFPSELVRRRPDIRRAEAQLHAATAEIGVAQADFYPQISLTGSLGSQSLQLSSLGDWASHQFVFGPSISMPIFQGGRLRGTLQLRKAQQQEAAIGFQRTVLQAWHEVDDALSAYDAEQRRRDNLKEVVQQDQLALSVAQQRYREGAIDFLNVLAVQKDLLAAQSELAQSQADAAVNLVTLYKALGGGWETAFPEDASSTAEHTGSTPLKTVSTATGASAPQ</sequence>
<evidence type="ECO:0000256" key="1">
    <source>
        <dbReference type="ARBA" id="ARBA00007613"/>
    </source>
</evidence>
<reference evidence="6 7" key="1">
    <citation type="submission" date="2016-11" db="EMBL/GenBank/DDBJ databases">
        <authorList>
            <person name="Jaros S."/>
            <person name="Januszkiewicz K."/>
            <person name="Wedrychowicz H."/>
        </authorList>
    </citation>
    <scope>NUCLEOTIDE SEQUENCE [LARGE SCALE GENOMIC DNA]</scope>
    <source>
        <strain evidence="5 6">GAS86</strain>
        <strain evidence="4 7">GAS95</strain>
    </source>
</reference>
<organism evidence="4 7">
    <name type="scientific">Paraburkholderia phenazinium</name>
    <dbReference type="NCBI Taxonomy" id="60549"/>
    <lineage>
        <taxon>Bacteria</taxon>
        <taxon>Pseudomonadati</taxon>
        <taxon>Pseudomonadota</taxon>
        <taxon>Betaproteobacteria</taxon>
        <taxon>Burkholderiales</taxon>
        <taxon>Burkholderiaceae</taxon>
        <taxon>Paraburkholderia</taxon>
    </lineage>
</organism>
<dbReference type="InterPro" id="IPR003423">
    <property type="entry name" value="OMP_efflux"/>
</dbReference>
<evidence type="ECO:0000313" key="6">
    <source>
        <dbReference type="Proteomes" id="UP000184693"/>
    </source>
</evidence>
<dbReference type="RefSeq" id="WP_083611635.1">
    <property type="nucleotide sequence ID" value="NZ_FSRM01000002.1"/>
</dbReference>
<gene>
    <name evidence="4" type="ORF">SAMN05444165_3035</name>
    <name evidence="5" type="ORF">SAMN05444168_5622</name>
</gene>
<dbReference type="InterPro" id="IPR010131">
    <property type="entry name" value="MdtP/NodT-like"/>
</dbReference>
<dbReference type="SUPFAM" id="SSF56954">
    <property type="entry name" value="Outer membrane efflux proteins (OEP)"/>
    <property type="match status" value="1"/>
</dbReference>
<keyword evidence="2" id="KW-0732">Signal</keyword>
<keyword evidence="2" id="KW-0564">Palmitate</keyword>
<feature type="compositionally biased region" description="Polar residues" evidence="3">
    <location>
        <begin position="508"/>
        <end position="533"/>
    </location>
</feature>
<feature type="signal peptide" evidence="2">
    <location>
        <begin position="1"/>
        <end position="21"/>
    </location>
</feature>
<evidence type="ECO:0000313" key="5">
    <source>
        <dbReference type="EMBL" id="SIO49965.1"/>
    </source>
</evidence>
<evidence type="ECO:0000313" key="4">
    <source>
        <dbReference type="EMBL" id="SIO42187.1"/>
    </source>
</evidence>
<comment type="similarity">
    <text evidence="1 2">Belongs to the outer membrane factor (OMF) (TC 1.B.17) family.</text>
</comment>
<dbReference type="NCBIfam" id="TIGR01845">
    <property type="entry name" value="outer_NodT"/>
    <property type="match status" value="1"/>
</dbReference>
<dbReference type="Proteomes" id="UP000184693">
    <property type="component" value="Unassembled WGS sequence"/>
</dbReference>